<evidence type="ECO:0000313" key="3">
    <source>
        <dbReference type="Proteomes" id="UP001498398"/>
    </source>
</evidence>
<reference evidence="2 3" key="1">
    <citation type="submission" date="2024-01" db="EMBL/GenBank/DDBJ databases">
        <title>A draft genome for the cacao thread blight pathogen Marasmiellus scandens.</title>
        <authorList>
            <person name="Baruah I.K."/>
            <person name="Leung J."/>
            <person name="Bukari Y."/>
            <person name="Amoako-Attah I."/>
            <person name="Meinhardt L.W."/>
            <person name="Bailey B.A."/>
            <person name="Cohen S.P."/>
        </authorList>
    </citation>
    <scope>NUCLEOTIDE SEQUENCE [LARGE SCALE GENOMIC DNA]</scope>
    <source>
        <strain evidence="2 3">GH-19</strain>
    </source>
</reference>
<sequence length="75" mass="8337">MAKRHKVMNENGIMDEDKMFNENWIEGIREWKSHSQASGTTCRTGLVSPSDSASVMPSNAMAIIVAEGKAMAKWH</sequence>
<gene>
    <name evidence="2" type="ORF">VKT23_020577</name>
</gene>
<proteinExistence type="predicted"/>
<keyword evidence="3" id="KW-1185">Reference proteome</keyword>
<dbReference type="EMBL" id="JBANRG010000141">
    <property type="protein sequence ID" value="KAK7433750.1"/>
    <property type="molecule type" value="Genomic_DNA"/>
</dbReference>
<comment type="caution">
    <text evidence="2">The sequence shown here is derived from an EMBL/GenBank/DDBJ whole genome shotgun (WGS) entry which is preliminary data.</text>
</comment>
<accession>A0ABR1IIQ7</accession>
<name>A0ABR1IIQ7_9AGAR</name>
<evidence type="ECO:0000256" key="1">
    <source>
        <dbReference type="SAM" id="MobiDB-lite"/>
    </source>
</evidence>
<feature type="region of interest" description="Disordered" evidence="1">
    <location>
        <begin position="35"/>
        <end position="54"/>
    </location>
</feature>
<dbReference type="Proteomes" id="UP001498398">
    <property type="component" value="Unassembled WGS sequence"/>
</dbReference>
<organism evidence="2 3">
    <name type="scientific">Marasmiellus scandens</name>
    <dbReference type="NCBI Taxonomy" id="2682957"/>
    <lineage>
        <taxon>Eukaryota</taxon>
        <taxon>Fungi</taxon>
        <taxon>Dikarya</taxon>
        <taxon>Basidiomycota</taxon>
        <taxon>Agaricomycotina</taxon>
        <taxon>Agaricomycetes</taxon>
        <taxon>Agaricomycetidae</taxon>
        <taxon>Agaricales</taxon>
        <taxon>Marasmiineae</taxon>
        <taxon>Omphalotaceae</taxon>
        <taxon>Marasmiellus</taxon>
    </lineage>
</organism>
<evidence type="ECO:0000313" key="2">
    <source>
        <dbReference type="EMBL" id="KAK7433750.1"/>
    </source>
</evidence>
<protein>
    <submittedName>
        <fullName evidence="2">Uncharacterized protein</fullName>
    </submittedName>
</protein>